<evidence type="ECO:0000313" key="2">
    <source>
        <dbReference type="Proteomes" id="UP000823388"/>
    </source>
</evidence>
<organism evidence="1 2">
    <name type="scientific">Panicum virgatum</name>
    <name type="common">Blackwell switchgrass</name>
    <dbReference type="NCBI Taxonomy" id="38727"/>
    <lineage>
        <taxon>Eukaryota</taxon>
        <taxon>Viridiplantae</taxon>
        <taxon>Streptophyta</taxon>
        <taxon>Embryophyta</taxon>
        <taxon>Tracheophyta</taxon>
        <taxon>Spermatophyta</taxon>
        <taxon>Magnoliopsida</taxon>
        <taxon>Liliopsida</taxon>
        <taxon>Poales</taxon>
        <taxon>Poaceae</taxon>
        <taxon>PACMAD clade</taxon>
        <taxon>Panicoideae</taxon>
        <taxon>Panicodae</taxon>
        <taxon>Paniceae</taxon>
        <taxon>Panicinae</taxon>
        <taxon>Panicum</taxon>
        <taxon>Panicum sect. Hiantes</taxon>
    </lineage>
</organism>
<dbReference type="EMBL" id="CM029054">
    <property type="protein sequence ID" value="KAG2538927.1"/>
    <property type="molecule type" value="Genomic_DNA"/>
</dbReference>
<comment type="caution">
    <text evidence="1">The sequence shown here is derived from an EMBL/GenBank/DDBJ whole genome shotgun (WGS) entry which is preliminary data.</text>
</comment>
<reference evidence="1" key="1">
    <citation type="submission" date="2020-05" db="EMBL/GenBank/DDBJ databases">
        <title>WGS assembly of Panicum virgatum.</title>
        <authorList>
            <person name="Lovell J.T."/>
            <person name="Jenkins J."/>
            <person name="Shu S."/>
            <person name="Juenger T.E."/>
            <person name="Schmutz J."/>
        </authorList>
    </citation>
    <scope>NUCLEOTIDE SEQUENCE</scope>
    <source>
        <strain evidence="1">AP13</strain>
    </source>
</reference>
<dbReference type="AlphaFoldDB" id="A0A8T0MP59"/>
<name>A0A8T0MP59_PANVG</name>
<accession>A0A8T0MP59</accession>
<evidence type="ECO:0000313" key="1">
    <source>
        <dbReference type="EMBL" id="KAG2538927.1"/>
    </source>
</evidence>
<gene>
    <name evidence="1" type="ORF">PVAP13_9NG370928</name>
</gene>
<protein>
    <submittedName>
        <fullName evidence="1">Uncharacterized protein</fullName>
    </submittedName>
</protein>
<keyword evidence="2" id="KW-1185">Reference proteome</keyword>
<proteinExistence type="predicted"/>
<sequence>MPCKDLSPSCWLKVYIYHHLCDEYGFPPSTVAMTMSLLQAIARQWQKAKS</sequence>
<dbReference type="Proteomes" id="UP000823388">
    <property type="component" value="Chromosome 9N"/>
</dbReference>